<keyword evidence="2" id="KW-0732">Signal</keyword>
<feature type="compositionally biased region" description="Basic residues" evidence="1">
    <location>
        <begin position="63"/>
        <end position="75"/>
    </location>
</feature>
<feature type="signal peptide" evidence="2">
    <location>
        <begin position="1"/>
        <end position="24"/>
    </location>
</feature>
<gene>
    <name evidence="4" type="ORF">CCMP2556_LOCUS27576</name>
</gene>
<evidence type="ECO:0000259" key="3">
    <source>
        <dbReference type="Pfam" id="PF05670"/>
    </source>
</evidence>
<protein>
    <recommendedName>
        <fullName evidence="3">NFACT RNA-binding domain-containing protein</fullName>
    </recommendedName>
</protein>
<organism evidence="4 5">
    <name type="scientific">Durusdinium trenchii</name>
    <dbReference type="NCBI Taxonomy" id="1381693"/>
    <lineage>
        <taxon>Eukaryota</taxon>
        <taxon>Sar</taxon>
        <taxon>Alveolata</taxon>
        <taxon>Dinophyceae</taxon>
        <taxon>Suessiales</taxon>
        <taxon>Symbiodiniaceae</taxon>
        <taxon>Durusdinium</taxon>
    </lineage>
</organism>
<evidence type="ECO:0000256" key="2">
    <source>
        <dbReference type="SAM" id="SignalP"/>
    </source>
</evidence>
<reference evidence="4 5" key="1">
    <citation type="submission" date="2024-02" db="EMBL/GenBank/DDBJ databases">
        <authorList>
            <person name="Chen Y."/>
            <person name="Shah S."/>
            <person name="Dougan E. K."/>
            <person name="Thang M."/>
            <person name="Chan C."/>
        </authorList>
    </citation>
    <scope>NUCLEOTIDE SEQUENCE [LARGE SCALE GENOMIC DNA]</scope>
</reference>
<feature type="domain" description="NFACT RNA-binding" evidence="3">
    <location>
        <begin position="101"/>
        <end position="199"/>
    </location>
</feature>
<dbReference type="PANTHER" id="PTHR15239:SF6">
    <property type="entry name" value="RIBOSOME QUALITY CONTROL COMPLEX SUBUNIT NEMF"/>
    <property type="match status" value="1"/>
</dbReference>
<evidence type="ECO:0000313" key="4">
    <source>
        <dbReference type="EMBL" id="CAK9055445.1"/>
    </source>
</evidence>
<evidence type="ECO:0000313" key="5">
    <source>
        <dbReference type="Proteomes" id="UP001642484"/>
    </source>
</evidence>
<dbReference type="InterPro" id="IPR051608">
    <property type="entry name" value="RQC_Subunit_NEMF"/>
</dbReference>
<keyword evidence="5" id="KW-1185">Reference proteome</keyword>
<dbReference type="EMBL" id="CAXAMN010020001">
    <property type="protein sequence ID" value="CAK9055445.1"/>
    <property type="molecule type" value="Genomic_DNA"/>
</dbReference>
<accession>A0ABP0MZK7</accession>
<evidence type="ECO:0000256" key="1">
    <source>
        <dbReference type="SAM" id="MobiDB-lite"/>
    </source>
</evidence>
<dbReference type="Proteomes" id="UP001642484">
    <property type="component" value="Unassembled WGS sequence"/>
</dbReference>
<name>A0ABP0MZK7_9DINO</name>
<dbReference type="InterPro" id="IPR008532">
    <property type="entry name" value="NFACT_RNA-bd"/>
</dbReference>
<dbReference type="Pfam" id="PF05670">
    <property type="entry name" value="NFACT-R_1"/>
    <property type="match status" value="1"/>
</dbReference>
<comment type="caution">
    <text evidence="4">The sequence shown here is derived from an EMBL/GenBank/DDBJ whole genome shotgun (WGS) entry which is preliminary data.</text>
</comment>
<dbReference type="PANTHER" id="PTHR15239">
    <property type="entry name" value="NUCLEAR EXPORT MEDIATOR FACTOR NEMF"/>
    <property type="match status" value="1"/>
</dbReference>
<proteinExistence type="predicted"/>
<feature type="region of interest" description="Disordered" evidence="1">
    <location>
        <begin position="60"/>
        <end position="81"/>
    </location>
</feature>
<feature type="chain" id="PRO_5045470109" description="NFACT RNA-binding domain-containing protein" evidence="2">
    <location>
        <begin position="25"/>
        <end position="216"/>
    </location>
</feature>
<sequence length="216" mass="22846">MAFLRRFTALAGTALVVHWRPRWAGQAGKQPNGGGASCGFAHLARPHFGAAQARAQAAGKVPRAAKAKGFGKRPTKTAPPKLITPKGCRSVMVTGTDGGSWQVLIGKSAAENDRLSLEHGQKHEVWMHAASVPGSHVVVRATESWQEASQPPRDVVQTAAELCAFYSKAKSSPQVEVHITTCGQVSKLPGAPAGQVLLRGRWRSVKVTPRGPEGLA</sequence>